<evidence type="ECO:0000313" key="2">
    <source>
        <dbReference type="WBParaSite" id="L893_g20013.t1"/>
    </source>
</evidence>
<organism evidence="1 2">
    <name type="scientific">Steinernema glaseri</name>
    <dbReference type="NCBI Taxonomy" id="37863"/>
    <lineage>
        <taxon>Eukaryota</taxon>
        <taxon>Metazoa</taxon>
        <taxon>Ecdysozoa</taxon>
        <taxon>Nematoda</taxon>
        <taxon>Chromadorea</taxon>
        <taxon>Rhabditida</taxon>
        <taxon>Tylenchina</taxon>
        <taxon>Panagrolaimomorpha</taxon>
        <taxon>Strongyloidoidea</taxon>
        <taxon>Steinernematidae</taxon>
        <taxon>Steinernema</taxon>
    </lineage>
</organism>
<name>A0A1I7YV52_9BILA</name>
<dbReference type="AlphaFoldDB" id="A0A1I7YV52"/>
<reference evidence="2" key="1">
    <citation type="submission" date="2016-11" db="UniProtKB">
        <authorList>
            <consortium name="WormBaseParasite"/>
        </authorList>
    </citation>
    <scope>IDENTIFICATION</scope>
</reference>
<dbReference type="Proteomes" id="UP000095287">
    <property type="component" value="Unplaced"/>
</dbReference>
<evidence type="ECO:0000313" key="1">
    <source>
        <dbReference type="Proteomes" id="UP000095287"/>
    </source>
</evidence>
<dbReference type="WBParaSite" id="L893_g20013.t1">
    <property type="protein sequence ID" value="L893_g20013.t1"/>
    <property type="gene ID" value="L893_g20013"/>
</dbReference>
<proteinExistence type="predicted"/>
<keyword evidence="1" id="KW-1185">Reference proteome</keyword>
<accession>A0A1I7YV52</accession>
<protein>
    <submittedName>
        <fullName evidence="2">KTSC domain-containing protein</fullName>
    </submittedName>
</protein>
<sequence>MFLSCRVHPFPRRTCCLRVACSRSTRLRTTVTIVLSRRQEANEFYVICRAKQTDINITGLFVRYARVPEIQSALSDSVGAFRFLEPSPGFYYHGLTPRRWTMRRKEAPSRFD</sequence>